<keyword evidence="10 12" id="KW-0472">Membrane</keyword>
<evidence type="ECO:0000256" key="3">
    <source>
        <dbReference type="ARBA" id="ARBA00022452"/>
    </source>
</evidence>
<organism evidence="17 18">
    <name type="scientific">Flavobacterium araucananum</name>
    <dbReference type="NCBI Taxonomy" id="946678"/>
    <lineage>
        <taxon>Bacteria</taxon>
        <taxon>Pseudomonadati</taxon>
        <taxon>Bacteroidota</taxon>
        <taxon>Flavobacteriia</taxon>
        <taxon>Flavobacteriales</taxon>
        <taxon>Flavobacteriaceae</taxon>
        <taxon>Flavobacterium</taxon>
    </lineage>
</organism>
<keyword evidence="3 12" id="KW-1134">Transmembrane beta strand</keyword>
<feature type="signal peptide" evidence="14">
    <location>
        <begin position="1"/>
        <end position="26"/>
    </location>
</feature>
<keyword evidence="9 13" id="KW-0798">TonB box</keyword>
<keyword evidence="11 12" id="KW-0998">Cell outer membrane</keyword>
<dbReference type="PANTHER" id="PTHR32552:SF89">
    <property type="entry name" value="CATECHOLATE SIDEROPHORE RECEPTOR FIU"/>
    <property type="match status" value="1"/>
</dbReference>
<protein>
    <submittedName>
        <fullName evidence="17">TonB-dependent receptor</fullName>
    </submittedName>
</protein>
<reference evidence="17 18" key="1">
    <citation type="submission" date="2016-11" db="EMBL/GenBank/DDBJ databases">
        <title>Whole genomes of Flavobacteriaceae.</title>
        <authorList>
            <person name="Stine C."/>
            <person name="Li C."/>
            <person name="Tadesse D."/>
        </authorList>
    </citation>
    <scope>NUCLEOTIDE SEQUENCE [LARGE SCALE GENOMIC DNA]</scope>
    <source>
        <strain evidence="17 18">DSM 24704</strain>
    </source>
</reference>
<evidence type="ECO:0000256" key="13">
    <source>
        <dbReference type="RuleBase" id="RU003357"/>
    </source>
</evidence>
<keyword evidence="17" id="KW-0675">Receptor</keyword>
<dbReference type="AlphaFoldDB" id="A0A227PHG5"/>
<gene>
    <name evidence="17" type="ORF">B0A64_00825</name>
</gene>
<dbReference type="GO" id="GO:0015344">
    <property type="term" value="F:siderophore uptake transmembrane transporter activity"/>
    <property type="evidence" value="ECO:0007669"/>
    <property type="project" value="TreeGrafter"/>
</dbReference>
<evidence type="ECO:0000259" key="16">
    <source>
        <dbReference type="Pfam" id="PF07715"/>
    </source>
</evidence>
<feature type="chain" id="PRO_5030039525" evidence="14">
    <location>
        <begin position="27"/>
        <end position="879"/>
    </location>
</feature>
<dbReference type="InterPro" id="IPR000531">
    <property type="entry name" value="Beta-barrel_TonB"/>
</dbReference>
<dbReference type="Gene3D" id="2.60.40.1120">
    <property type="entry name" value="Carboxypeptidase-like, regulatory domain"/>
    <property type="match status" value="1"/>
</dbReference>
<evidence type="ECO:0000313" key="17">
    <source>
        <dbReference type="EMBL" id="OXG09340.1"/>
    </source>
</evidence>
<dbReference type="Proteomes" id="UP000214684">
    <property type="component" value="Unassembled WGS sequence"/>
</dbReference>
<dbReference type="RefSeq" id="WP_089477653.1">
    <property type="nucleotide sequence ID" value="NZ_MUGS01000002.1"/>
</dbReference>
<comment type="caution">
    <text evidence="17">The sequence shown here is derived from an EMBL/GenBank/DDBJ whole genome shotgun (WGS) entry which is preliminary data.</text>
</comment>
<evidence type="ECO:0000256" key="5">
    <source>
        <dbReference type="ARBA" id="ARBA00022692"/>
    </source>
</evidence>
<evidence type="ECO:0000256" key="9">
    <source>
        <dbReference type="ARBA" id="ARBA00023077"/>
    </source>
</evidence>
<proteinExistence type="inferred from homology"/>
<feature type="domain" description="TonB-dependent receptor-like beta-barrel" evidence="15">
    <location>
        <begin position="369"/>
        <end position="839"/>
    </location>
</feature>
<accession>A0A227PHG5</accession>
<dbReference type="SUPFAM" id="SSF49464">
    <property type="entry name" value="Carboxypeptidase regulatory domain-like"/>
    <property type="match status" value="1"/>
</dbReference>
<keyword evidence="8" id="KW-0406">Ion transport</keyword>
<evidence type="ECO:0000256" key="14">
    <source>
        <dbReference type="SAM" id="SignalP"/>
    </source>
</evidence>
<evidence type="ECO:0000256" key="7">
    <source>
        <dbReference type="ARBA" id="ARBA00023004"/>
    </source>
</evidence>
<comment type="similarity">
    <text evidence="12 13">Belongs to the TonB-dependent receptor family.</text>
</comment>
<keyword evidence="7" id="KW-0408">Iron</keyword>
<evidence type="ECO:0000256" key="6">
    <source>
        <dbReference type="ARBA" id="ARBA00022729"/>
    </source>
</evidence>
<dbReference type="InterPro" id="IPR036942">
    <property type="entry name" value="Beta-barrel_TonB_sf"/>
</dbReference>
<evidence type="ECO:0000313" key="18">
    <source>
        <dbReference type="Proteomes" id="UP000214684"/>
    </source>
</evidence>
<dbReference type="PROSITE" id="PS52016">
    <property type="entry name" value="TONB_DEPENDENT_REC_3"/>
    <property type="match status" value="1"/>
</dbReference>
<dbReference type="Gene3D" id="2.40.170.20">
    <property type="entry name" value="TonB-dependent receptor, beta-barrel domain"/>
    <property type="match status" value="1"/>
</dbReference>
<dbReference type="InterPro" id="IPR012910">
    <property type="entry name" value="Plug_dom"/>
</dbReference>
<evidence type="ECO:0000256" key="1">
    <source>
        <dbReference type="ARBA" id="ARBA00004571"/>
    </source>
</evidence>
<keyword evidence="4" id="KW-0410">Iron transport</keyword>
<evidence type="ECO:0000256" key="4">
    <source>
        <dbReference type="ARBA" id="ARBA00022496"/>
    </source>
</evidence>
<dbReference type="SUPFAM" id="SSF56935">
    <property type="entry name" value="Porins"/>
    <property type="match status" value="1"/>
</dbReference>
<sequence>MKKIHQYLGTLLLIFCLFFLPNKGFAQNKSTISGKVLDDTGVTVPGANVSIKETGKSTVTDENGGYSFSNVDAGTYTIIATNVGYKTFEKKIALKEGESQEVNLLLEGESQSLKEVVVTGSSAPRSKLESSVAITTMGAKAIEDRAPSSTAALLQTIPGFVVEASGGEIGNNLFARGIPSAGAYEYVQIQEDGLPVFEDGALQFANADTFYRLDETVSKMEAVRGGSASIFANNAPGGIINFISKTGQNEFQGRAKFTTSDYGMFRTDLNLSGALIKDKLFFNVGGFYRADNGVRNTGFTANKGGQIKGNITYKIDEDDYLRINFKHLDDRNAFYLPIPLKSNNGKIEGIDGFNPNYGTLTSVNFSHLNVPQYGGGTFSADLEDGSHPIINAIGAEFKKKISEKVTFKNAFKNTNIDLNYNAIFPNGGPWTQDAYATSVQNTTASNLTYSYVDNGQKLDPNALIMRADLWHIEKKMNNFANNFSFNFDLDPVKLTAGYYYSNWKSNQYWNWNSYLVNVSDNPRLLNVKDNTTGVDHTWNGVERITWLERDAQTKGLLNDIYADAEFKATDKLTFNAGLRYNKDKYSGYRDNARFFAENLGILDNNTADDAVTTVKGNPYTYWRYDVSEWSYTAAGNYKFNDNMASYVRYSHGFRSPIEESFYDNAADLSKLQNTEVNQFELGYKYASSFFSVNANLFHMGLKNVAFTDILSDGSSENKFADVNNIGLEVETNVRYSIVKLNFTFTVQKPEYDNFTGKNADGSTFDFNGNTARRIPKFFCNLRPEVDITKDLTAYVQFSYYDKKYTNQDNKQVLPAYKEVGAGLSYRYNNLRFAVDASNLFNEIGLTEGDPRQTTSAASDVFMARPILGRAFRFSVAINF</sequence>
<dbReference type="InterPro" id="IPR008969">
    <property type="entry name" value="CarboxyPept-like_regulatory"/>
</dbReference>
<dbReference type="OrthoDB" id="1122665at2"/>
<keyword evidence="18" id="KW-1185">Reference proteome</keyword>
<dbReference type="GO" id="GO:0009279">
    <property type="term" value="C:cell outer membrane"/>
    <property type="evidence" value="ECO:0007669"/>
    <property type="project" value="UniProtKB-SubCell"/>
</dbReference>
<dbReference type="InterPro" id="IPR039426">
    <property type="entry name" value="TonB-dep_rcpt-like"/>
</dbReference>
<keyword evidence="5 12" id="KW-0812">Transmembrane</keyword>
<evidence type="ECO:0000259" key="15">
    <source>
        <dbReference type="Pfam" id="PF00593"/>
    </source>
</evidence>
<dbReference type="Pfam" id="PF07715">
    <property type="entry name" value="Plug"/>
    <property type="match status" value="1"/>
</dbReference>
<dbReference type="PANTHER" id="PTHR32552">
    <property type="entry name" value="FERRICHROME IRON RECEPTOR-RELATED"/>
    <property type="match status" value="1"/>
</dbReference>
<keyword evidence="6 14" id="KW-0732">Signal</keyword>
<comment type="subcellular location">
    <subcellularLocation>
        <location evidence="1 12">Cell outer membrane</location>
        <topology evidence="1 12">Multi-pass membrane protein</topology>
    </subcellularLocation>
</comment>
<dbReference type="Pfam" id="PF13715">
    <property type="entry name" value="CarbopepD_reg_2"/>
    <property type="match status" value="1"/>
</dbReference>
<evidence type="ECO:0000256" key="12">
    <source>
        <dbReference type="PROSITE-ProRule" id="PRU01360"/>
    </source>
</evidence>
<keyword evidence="2 12" id="KW-0813">Transport</keyword>
<evidence type="ECO:0000256" key="8">
    <source>
        <dbReference type="ARBA" id="ARBA00023065"/>
    </source>
</evidence>
<feature type="domain" description="TonB-dependent receptor plug" evidence="16">
    <location>
        <begin position="127"/>
        <end position="239"/>
    </location>
</feature>
<dbReference type="EMBL" id="MUGS01000002">
    <property type="protein sequence ID" value="OXG09340.1"/>
    <property type="molecule type" value="Genomic_DNA"/>
</dbReference>
<evidence type="ECO:0000256" key="11">
    <source>
        <dbReference type="ARBA" id="ARBA00023237"/>
    </source>
</evidence>
<dbReference type="Gene3D" id="2.170.130.10">
    <property type="entry name" value="TonB-dependent receptor, plug domain"/>
    <property type="match status" value="1"/>
</dbReference>
<dbReference type="Pfam" id="PF00593">
    <property type="entry name" value="TonB_dep_Rec_b-barrel"/>
    <property type="match status" value="1"/>
</dbReference>
<name>A0A227PHG5_9FLAO</name>
<evidence type="ECO:0000256" key="10">
    <source>
        <dbReference type="ARBA" id="ARBA00023136"/>
    </source>
</evidence>
<dbReference type="InterPro" id="IPR037066">
    <property type="entry name" value="Plug_dom_sf"/>
</dbReference>
<evidence type="ECO:0000256" key="2">
    <source>
        <dbReference type="ARBA" id="ARBA00022448"/>
    </source>
</evidence>